<dbReference type="PANTHER" id="PTHR30008">
    <property type="entry name" value="EXODEOXYRIBONUCLEASE 7 LARGE SUBUNIT"/>
    <property type="match status" value="1"/>
</dbReference>
<keyword evidence="4 5" id="KW-0269">Exonuclease</keyword>
<dbReference type="GO" id="GO:0008855">
    <property type="term" value="F:exodeoxyribonuclease VII activity"/>
    <property type="evidence" value="ECO:0007669"/>
    <property type="project" value="UniProtKB-UniRule"/>
</dbReference>
<sequence>MSPENTPEQSTLPATAAQTSPENPWPLALLSKNLKSYIDRAPATWVEGQVIELNRRANASYITLRDVDAEVSLSLTAWSAVMNRLELPLERGARVVALVKPDFWVKTGRLSMQTRDIRPVGLGDLLARIERLRHALAAEGLFREDRKLPLPLLPGRIGLITGRNSDAMKDVMRNAALRWPAVEFEVREVAVQGVNAVTEVTRALAELDALPAVDVIIIARGGGSLEDLLAFSHEDLVRAVSAARTPVVSAIGHEADRPLLDEVADLRASTPTDAAKRVVPDVGEELARIRQARAQLRRVLGTVLARETDRLNHVRSRPALAAPQSMVDRRREEISRLRSRALSAVTAEVRRDTDRIGHLRAQVRALSPQNTLDRGYAVVQLQDGSVVRDAGTVPAAAQLRIRVAAGELTATEGIH</sequence>
<dbReference type="GO" id="GO:0003676">
    <property type="term" value="F:nucleic acid binding"/>
    <property type="evidence" value="ECO:0007669"/>
    <property type="project" value="InterPro"/>
</dbReference>
<protein>
    <recommendedName>
        <fullName evidence="5">Exodeoxyribonuclease 7 large subunit</fullName>
        <ecNumber evidence="5">3.1.11.6</ecNumber>
    </recommendedName>
    <alternativeName>
        <fullName evidence="5">Exodeoxyribonuclease VII large subunit</fullName>
        <shortName evidence="5">Exonuclease VII large subunit</shortName>
    </alternativeName>
</protein>
<keyword evidence="11" id="KW-1185">Reference proteome</keyword>
<dbReference type="HAMAP" id="MF_00378">
    <property type="entry name" value="Exonuc_7_L"/>
    <property type="match status" value="1"/>
</dbReference>
<gene>
    <name evidence="5" type="primary">xseA</name>
    <name evidence="10" type="ORF">GD627_05030</name>
</gene>
<evidence type="ECO:0000256" key="4">
    <source>
        <dbReference type="ARBA" id="ARBA00022839"/>
    </source>
</evidence>
<dbReference type="PANTHER" id="PTHR30008:SF0">
    <property type="entry name" value="EXODEOXYRIBONUCLEASE 7 LARGE SUBUNIT"/>
    <property type="match status" value="1"/>
</dbReference>
<evidence type="ECO:0000259" key="9">
    <source>
        <dbReference type="Pfam" id="PF13742"/>
    </source>
</evidence>
<dbReference type="EC" id="3.1.11.6" evidence="5"/>
<dbReference type="GO" id="GO:0009318">
    <property type="term" value="C:exodeoxyribonuclease VII complex"/>
    <property type="evidence" value="ECO:0007669"/>
    <property type="project" value="UniProtKB-UniRule"/>
</dbReference>
<evidence type="ECO:0000256" key="1">
    <source>
        <dbReference type="ARBA" id="ARBA00022490"/>
    </source>
</evidence>
<comment type="catalytic activity">
    <reaction evidence="5 6">
        <text>Exonucleolytic cleavage in either 5'- to 3'- or 3'- to 5'-direction to yield nucleoside 5'-phosphates.</text>
        <dbReference type="EC" id="3.1.11.6"/>
    </reaction>
</comment>
<feature type="region of interest" description="Disordered" evidence="7">
    <location>
        <begin position="1"/>
        <end position="24"/>
    </location>
</feature>
<dbReference type="Pfam" id="PF02601">
    <property type="entry name" value="Exonuc_VII_L"/>
    <property type="match status" value="1"/>
</dbReference>
<accession>A0A5N6MU78</accession>
<dbReference type="EMBL" id="VTFX01000001">
    <property type="protein sequence ID" value="KAD4060694.1"/>
    <property type="molecule type" value="Genomic_DNA"/>
</dbReference>
<evidence type="ECO:0000256" key="2">
    <source>
        <dbReference type="ARBA" id="ARBA00022722"/>
    </source>
</evidence>
<dbReference type="OrthoDB" id="9802795at2"/>
<organism evidence="10 11">
    <name type="scientific">Arthrobacter yangruifuii</name>
    <dbReference type="NCBI Taxonomy" id="2606616"/>
    <lineage>
        <taxon>Bacteria</taxon>
        <taxon>Bacillati</taxon>
        <taxon>Actinomycetota</taxon>
        <taxon>Actinomycetes</taxon>
        <taxon>Micrococcales</taxon>
        <taxon>Micrococcaceae</taxon>
        <taxon>Arthrobacter</taxon>
    </lineage>
</organism>
<dbReference type="InterPro" id="IPR020579">
    <property type="entry name" value="Exonuc_VII_lsu_C"/>
</dbReference>
<evidence type="ECO:0000313" key="11">
    <source>
        <dbReference type="Proteomes" id="UP000326852"/>
    </source>
</evidence>
<feature type="compositionally biased region" description="Polar residues" evidence="7">
    <location>
        <begin position="1"/>
        <end position="22"/>
    </location>
</feature>
<dbReference type="AlphaFoldDB" id="A0A5N6MU78"/>
<evidence type="ECO:0000256" key="3">
    <source>
        <dbReference type="ARBA" id="ARBA00022801"/>
    </source>
</evidence>
<dbReference type="InterPro" id="IPR003753">
    <property type="entry name" value="Exonuc_VII_L"/>
</dbReference>
<dbReference type="GO" id="GO:0006308">
    <property type="term" value="P:DNA catabolic process"/>
    <property type="evidence" value="ECO:0007669"/>
    <property type="project" value="UniProtKB-UniRule"/>
</dbReference>
<evidence type="ECO:0000256" key="6">
    <source>
        <dbReference type="RuleBase" id="RU004355"/>
    </source>
</evidence>
<evidence type="ECO:0000256" key="7">
    <source>
        <dbReference type="SAM" id="MobiDB-lite"/>
    </source>
</evidence>
<keyword evidence="2 5" id="KW-0540">Nuclease</keyword>
<evidence type="ECO:0000259" key="8">
    <source>
        <dbReference type="Pfam" id="PF02601"/>
    </source>
</evidence>
<evidence type="ECO:0000313" key="10">
    <source>
        <dbReference type="EMBL" id="KAD4060694.1"/>
    </source>
</evidence>
<reference evidence="10 11" key="1">
    <citation type="submission" date="2019-08" db="EMBL/GenBank/DDBJ databases">
        <title>Arthrobacter sp. nov., isolated from plateau pika and Tibetan wild ass.</title>
        <authorList>
            <person name="Ge Y."/>
        </authorList>
    </citation>
    <scope>NUCLEOTIDE SEQUENCE [LARGE SCALE GENOMIC DNA]</scope>
    <source>
        <strain evidence="10 11">785</strain>
    </source>
</reference>
<evidence type="ECO:0000256" key="5">
    <source>
        <dbReference type="HAMAP-Rule" id="MF_00378"/>
    </source>
</evidence>
<keyword evidence="1 5" id="KW-0963">Cytoplasm</keyword>
<comment type="similarity">
    <text evidence="5 6">Belongs to the XseA family.</text>
</comment>
<name>A0A5N6MU78_9MICC</name>
<feature type="domain" description="Exonuclease VII large subunit C-terminal" evidence="8">
    <location>
        <begin position="141"/>
        <end position="357"/>
    </location>
</feature>
<proteinExistence type="inferred from homology"/>
<feature type="domain" description="OB-fold nucleic acid binding" evidence="9">
    <location>
        <begin position="30"/>
        <end position="118"/>
    </location>
</feature>
<comment type="subcellular location">
    <subcellularLocation>
        <location evidence="5 6">Cytoplasm</location>
    </subcellularLocation>
</comment>
<comment type="function">
    <text evidence="5">Bidirectionally degrades single-stranded DNA into large acid-insoluble oligonucleotides, which are then degraded further into small acid-soluble oligonucleotides.</text>
</comment>
<keyword evidence="3 5" id="KW-0378">Hydrolase</keyword>
<comment type="subunit">
    <text evidence="5">Heterooligomer composed of large and small subunits.</text>
</comment>
<comment type="caution">
    <text evidence="10">The sequence shown here is derived from an EMBL/GenBank/DDBJ whole genome shotgun (WGS) entry which is preliminary data.</text>
</comment>
<dbReference type="NCBIfam" id="TIGR00237">
    <property type="entry name" value="xseA"/>
    <property type="match status" value="1"/>
</dbReference>
<dbReference type="GO" id="GO:0005737">
    <property type="term" value="C:cytoplasm"/>
    <property type="evidence" value="ECO:0007669"/>
    <property type="project" value="UniProtKB-SubCell"/>
</dbReference>
<dbReference type="CDD" id="cd04489">
    <property type="entry name" value="ExoVII_LU_OBF"/>
    <property type="match status" value="1"/>
</dbReference>
<dbReference type="Proteomes" id="UP000326852">
    <property type="component" value="Unassembled WGS sequence"/>
</dbReference>
<dbReference type="InterPro" id="IPR025824">
    <property type="entry name" value="OB-fold_nuc-bd_dom"/>
</dbReference>
<dbReference type="Pfam" id="PF13742">
    <property type="entry name" value="tRNA_anti_2"/>
    <property type="match status" value="1"/>
</dbReference>